<dbReference type="PANTHER" id="PTHR37422">
    <property type="entry name" value="TEICHURONIC ACID BIOSYNTHESIS PROTEIN TUAE"/>
    <property type="match status" value="1"/>
</dbReference>
<comment type="caution">
    <text evidence="7">The sequence shown here is derived from an EMBL/GenBank/DDBJ whole genome shotgun (WGS) entry which is preliminary data.</text>
</comment>
<dbReference type="RefSeq" id="WP_183210407.1">
    <property type="nucleotide sequence ID" value="NZ_JAAAMM010000005.1"/>
</dbReference>
<feature type="transmembrane region" description="Helical" evidence="5">
    <location>
        <begin position="380"/>
        <end position="397"/>
    </location>
</feature>
<feature type="transmembrane region" description="Helical" evidence="5">
    <location>
        <begin position="131"/>
        <end position="151"/>
    </location>
</feature>
<sequence>MGSDGWSRIVKNALGLLLLAAAILGGNTVSNLNGDLLILATLVVFALALLTLDPHRIGIGPVVFAAVAIASVGIQLLPLGGWGGETIGGAFRGTFLTLNFVETARVLLSLLVALMVFFVTLTLSYSKARSLLSFMYVALYCNVLMGAVQFASRGTMRAGPFDYPLGGGFFINPNHFSTFLLVFIPFLIFSLLYETRRIFAGVTFGLLVLVLLAASSMAGVGLGLVVMLVSVLALAERRHVSSYAVLAALALAAIYLVGFQNRLGLETGVSQHTRLQFATTTLEGIRAYFWTGVGYGTFADAYAMFMRPEDIQQAYVNHAHNDYLEVIFEGGVLALVLIVVYLAAYLRQSIISWRDPFKRSASIAIGVMLLHSLVDYPIRTFALLFMFAVLNALLFHPDRRVKLPRSRTMEVSIGGRKVDVPFERADHRRRSV</sequence>
<gene>
    <name evidence="7" type="ORF">GGR03_003934</name>
</gene>
<dbReference type="InterPro" id="IPR051533">
    <property type="entry name" value="WaaL-like"/>
</dbReference>
<reference evidence="7 8" key="1">
    <citation type="submission" date="2020-08" db="EMBL/GenBank/DDBJ databases">
        <title>Genomic Encyclopedia of Type Strains, Phase IV (KMG-IV): sequencing the most valuable type-strain genomes for metagenomic binning, comparative biology and taxonomic classification.</title>
        <authorList>
            <person name="Goeker M."/>
        </authorList>
    </citation>
    <scope>NUCLEOTIDE SEQUENCE [LARGE SCALE GENOMIC DNA]</scope>
    <source>
        <strain evidence="7 8">DSM 103570</strain>
    </source>
</reference>
<evidence type="ECO:0000256" key="1">
    <source>
        <dbReference type="ARBA" id="ARBA00004141"/>
    </source>
</evidence>
<evidence type="ECO:0000259" key="6">
    <source>
        <dbReference type="Pfam" id="PF04932"/>
    </source>
</evidence>
<feature type="transmembrane region" description="Helical" evidence="5">
    <location>
        <begin position="204"/>
        <end position="234"/>
    </location>
</feature>
<dbReference type="AlphaFoldDB" id="A0A7W6HGL8"/>
<feature type="transmembrane region" description="Helical" evidence="5">
    <location>
        <begin position="59"/>
        <end position="83"/>
    </location>
</feature>
<keyword evidence="2 5" id="KW-0812">Transmembrane</keyword>
<feature type="transmembrane region" description="Helical" evidence="5">
    <location>
        <begin position="12"/>
        <end position="30"/>
    </location>
</feature>
<organism evidence="7 8">
    <name type="scientific">Aurantimonas endophytica</name>
    <dbReference type="NCBI Taxonomy" id="1522175"/>
    <lineage>
        <taxon>Bacteria</taxon>
        <taxon>Pseudomonadati</taxon>
        <taxon>Pseudomonadota</taxon>
        <taxon>Alphaproteobacteria</taxon>
        <taxon>Hyphomicrobiales</taxon>
        <taxon>Aurantimonadaceae</taxon>
        <taxon>Aurantimonas</taxon>
    </lineage>
</organism>
<dbReference type="GO" id="GO:0016874">
    <property type="term" value="F:ligase activity"/>
    <property type="evidence" value="ECO:0007669"/>
    <property type="project" value="UniProtKB-KW"/>
</dbReference>
<evidence type="ECO:0000256" key="5">
    <source>
        <dbReference type="SAM" id="Phobius"/>
    </source>
</evidence>
<evidence type="ECO:0000256" key="4">
    <source>
        <dbReference type="ARBA" id="ARBA00023136"/>
    </source>
</evidence>
<feature type="transmembrane region" description="Helical" evidence="5">
    <location>
        <begin position="287"/>
        <end position="306"/>
    </location>
</feature>
<dbReference type="PANTHER" id="PTHR37422:SF13">
    <property type="entry name" value="LIPOPOLYSACCHARIDE BIOSYNTHESIS PROTEIN PA4999-RELATED"/>
    <property type="match status" value="1"/>
</dbReference>
<evidence type="ECO:0000256" key="2">
    <source>
        <dbReference type="ARBA" id="ARBA00022692"/>
    </source>
</evidence>
<dbReference type="InterPro" id="IPR007016">
    <property type="entry name" value="O-antigen_ligase-rel_domated"/>
</dbReference>
<evidence type="ECO:0000256" key="3">
    <source>
        <dbReference type="ARBA" id="ARBA00022989"/>
    </source>
</evidence>
<proteinExistence type="predicted"/>
<evidence type="ECO:0000313" key="7">
    <source>
        <dbReference type="EMBL" id="MBB4004839.1"/>
    </source>
</evidence>
<protein>
    <submittedName>
        <fullName evidence="7">O-antigen ligase</fullName>
    </submittedName>
</protein>
<feature type="transmembrane region" description="Helical" evidence="5">
    <location>
        <begin position="326"/>
        <end position="345"/>
    </location>
</feature>
<dbReference type="GO" id="GO:0016020">
    <property type="term" value="C:membrane"/>
    <property type="evidence" value="ECO:0007669"/>
    <property type="project" value="UniProtKB-SubCell"/>
</dbReference>
<keyword evidence="7" id="KW-0436">Ligase</keyword>
<feature type="transmembrane region" description="Helical" evidence="5">
    <location>
        <begin position="36"/>
        <end position="52"/>
    </location>
</feature>
<dbReference type="Proteomes" id="UP000588647">
    <property type="component" value="Unassembled WGS sequence"/>
</dbReference>
<comment type="subcellular location">
    <subcellularLocation>
        <location evidence="1">Membrane</location>
        <topology evidence="1">Multi-pass membrane protein</topology>
    </subcellularLocation>
</comment>
<dbReference type="Pfam" id="PF04932">
    <property type="entry name" value="Wzy_C"/>
    <property type="match status" value="1"/>
</dbReference>
<accession>A0A7W6HGL8</accession>
<name>A0A7W6HGL8_9HYPH</name>
<feature type="domain" description="O-antigen ligase-related" evidence="6">
    <location>
        <begin position="204"/>
        <end position="339"/>
    </location>
</feature>
<evidence type="ECO:0000313" key="8">
    <source>
        <dbReference type="Proteomes" id="UP000588647"/>
    </source>
</evidence>
<dbReference type="EMBL" id="JACIEM010000005">
    <property type="protein sequence ID" value="MBB4004839.1"/>
    <property type="molecule type" value="Genomic_DNA"/>
</dbReference>
<feature type="transmembrane region" description="Helical" evidence="5">
    <location>
        <begin position="171"/>
        <end position="192"/>
    </location>
</feature>
<keyword evidence="4 5" id="KW-0472">Membrane</keyword>
<feature type="transmembrane region" description="Helical" evidence="5">
    <location>
        <begin position="357"/>
        <end position="374"/>
    </location>
</feature>
<keyword evidence="8" id="KW-1185">Reference proteome</keyword>
<keyword evidence="3 5" id="KW-1133">Transmembrane helix</keyword>
<feature type="transmembrane region" description="Helical" evidence="5">
    <location>
        <begin position="103"/>
        <end position="124"/>
    </location>
</feature>
<feature type="transmembrane region" description="Helical" evidence="5">
    <location>
        <begin position="240"/>
        <end position="258"/>
    </location>
</feature>